<keyword evidence="2" id="KW-1185">Reference proteome</keyword>
<proteinExistence type="predicted"/>
<sequence>MGGGPVLAIVPAVVNIDTLNPRGLRHTPFTHDLSVEQSVSAIHPPTSLTVFVGLHVPLPLLIYPSGHIQIIVRTGAVGVTSHSAGLLHGSKIKQGSTHSSFMHAKRAGQSVSALQSELVAQPSGLSNGKCLHSPLSSALKPQLQGLMHRSLTQDSVDWQSLLELHSSTDTFGAATENLGNKKLFS</sequence>
<reference evidence="2" key="1">
    <citation type="submission" date="2014-03" db="EMBL/GenBank/DDBJ databases">
        <authorList>
            <person name="Aksoy S."/>
            <person name="Warren W."/>
            <person name="Wilson R.K."/>
        </authorList>
    </citation>
    <scope>NUCLEOTIDE SEQUENCE [LARGE SCALE GENOMIC DNA]</scope>
    <source>
        <strain evidence="2">IAEA</strain>
    </source>
</reference>
<reference evidence="1" key="2">
    <citation type="submission" date="2020-05" db="UniProtKB">
        <authorList>
            <consortium name="EnsemblMetazoa"/>
        </authorList>
    </citation>
    <scope>IDENTIFICATION</scope>
    <source>
        <strain evidence="1">IAEA</strain>
    </source>
</reference>
<protein>
    <submittedName>
        <fullName evidence="1">Uncharacterized protein</fullName>
    </submittedName>
</protein>
<organism evidence="1 2">
    <name type="scientific">Glossina pallidipes</name>
    <name type="common">Tsetse fly</name>
    <dbReference type="NCBI Taxonomy" id="7398"/>
    <lineage>
        <taxon>Eukaryota</taxon>
        <taxon>Metazoa</taxon>
        <taxon>Ecdysozoa</taxon>
        <taxon>Arthropoda</taxon>
        <taxon>Hexapoda</taxon>
        <taxon>Insecta</taxon>
        <taxon>Pterygota</taxon>
        <taxon>Neoptera</taxon>
        <taxon>Endopterygota</taxon>
        <taxon>Diptera</taxon>
        <taxon>Brachycera</taxon>
        <taxon>Muscomorpha</taxon>
        <taxon>Hippoboscoidea</taxon>
        <taxon>Glossinidae</taxon>
        <taxon>Glossina</taxon>
    </lineage>
</organism>
<evidence type="ECO:0000313" key="2">
    <source>
        <dbReference type="Proteomes" id="UP000092445"/>
    </source>
</evidence>
<dbReference type="AlphaFoldDB" id="A0A1A9ZCR0"/>
<evidence type="ECO:0000313" key="1">
    <source>
        <dbReference type="EnsemblMetazoa" id="GPAI010726-PA"/>
    </source>
</evidence>
<dbReference type="EnsemblMetazoa" id="GPAI010726-RA">
    <property type="protein sequence ID" value="GPAI010726-PA"/>
    <property type="gene ID" value="GPAI010726"/>
</dbReference>
<name>A0A1A9ZCR0_GLOPL</name>
<dbReference type="VEuPathDB" id="VectorBase:GPAI010726"/>
<dbReference type="Proteomes" id="UP000092445">
    <property type="component" value="Unassembled WGS sequence"/>
</dbReference>
<accession>A0A1A9ZCR0</accession>